<evidence type="ECO:0000313" key="11">
    <source>
        <dbReference type="Proteomes" id="UP000275078"/>
    </source>
</evidence>
<comment type="similarity">
    <text evidence="2 9">Belongs to the Mediator complex subunit 5 family.</text>
</comment>
<reference evidence="10 11" key="1">
    <citation type="journal article" date="2018" name="Nat. Ecol. Evol.">
        <title>Pezizomycetes genomes reveal the molecular basis of ectomycorrhizal truffle lifestyle.</title>
        <authorList>
            <person name="Murat C."/>
            <person name="Payen T."/>
            <person name="Noel B."/>
            <person name="Kuo A."/>
            <person name="Morin E."/>
            <person name="Chen J."/>
            <person name="Kohler A."/>
            <person name="Krizsan K."/>
            <person name="Balestrini R."/>
            <person name="Da Silva C."/>
            <person name="Montanini B."/>
            <person name="Hainaut M."/>
            <person name="Levati E."/>
            <person name="Barry K.W."/>
            <person name="Belfiori B."/>
            <person name="Cichocki N."/>
            <person name="Clum A."/>
            <person name="Dockter R.B."/>
            <person name="Fauchery L."/>
            <person name="Guy J."/>
            <person name="Iotti M."/>
            <person name="Le Tacon F."/>
            <person name="Lindquist E.A."/>
            <person name="Lipzen A."/>
            <person name="Malagnac F."/>
            <person name="Mello A."/>
            <person name="Molinier V."/>
            <person name="Miyauchi S."/>
            <person name="Poulain J."/>
            <person name="Riccioni C."/>
            <person name="Rubini A."/>
            <person name="Sitrit Y."/>
            <person name="Splivallo R."/>
            <person name="Traeger S."/>
            <person name="Wang M."/>
            <person name="Zifcakova L."/>
            <person name="Wipf D."/>
            <person name="Zambonelli A."/>
            <person name="Paolocci F."/>
            <person name="Nowrousian M."/>
            <person name="Ottonello S."/>
            <person name="Baldrian P."/>
            <person name="Spatafora J.W."/>
            <person name="Henrissat B."/>
            <person name="Nagy L.G."/>
            <person name="Aury J.M."/>
            <person name="Wincker P."/>
            <person name="Grigoriev I.V."/>
            <person name="Bonfante P."/>
            <person name="Martin F.M."/>
        </authorList>
    </citation>
    <scope>NUCLEOTIDE SEQUENCE [LARGE SCALE GENOMIC DNA]</scope>
    <source>
        <strain evidence="10 11">RN42</strain>
    </source>
</reference>
<keyword evidence="5 9" id="KW-0010">Activator</keyword>
<dbReference type="EMBL" id="ML119762">
    <property type="protein sequence ID" value="RPA75507.1"/>
    <property type="molecule type" value="Genomic_DNA"/>
</dbReference>
<keyword evidence="11" id="KW-1185">Reference proteome</keyword>
<dbReference type="OrthoDB" id="5322661at2759"/>
<dbReference type="PANTHER" id="PTHR35784">
    <property type="entry name" value="MEDIATOR OF RNA POLYMERASE II TRANSCRIPTION SUBUNIT 5"/>
    <property type="match status" value="1"/>
</dbReference>
<comment type="subcellular location">
    <subcellularLocation>
        <location evidence="1 9">Nucleus</location>
    </subcellularLocation>
</comment>
<evidence type="ECO:0000256" key="2">
    <source>
        <dbReference type="ARBA" id="ARBA00008782"/>
    </source>
</evidence>
<evidence type="ECO:0000256" key="8">
    <source>
        <dbReference type="ARBA" id="ARBA00031256"/>
    </source>
</evidence>
<evidence type="ECO:0000256" key="4">
    <source>
        <dbReference type="ARBA" id="ARBA00023015"/>
    </source>
</evidence>
<dbReference type="InterPro" id="IPR014801">
    <property type="entry name" value="Mediator_Med5_fun"/>
</dbReference>
<dbReference type="GO" id="GO:0003712">
    <property type="term" value="F:transcription coregulator activity"/>
    <property type="evidence" value="ECO:0007669"/>
    <property type="project" value="InterPro"/>
</dbReference>
<dbReference type="Proteomes" id="UP000275078">
    <property type="component" value="Unassembled WGS sequence"/>
</dbReference>
<evidence type="ECO:0000256" key="3">
    <source>
        <dbReference type="ARBA" id="ARBA00020628"/>
    </source>
</evidence>
<dbReference type="PANTHER" id="PTHR35784:SF1">
    <property type="entry name" value="MEDIATOR OF RNA POLYMERASE II TRANSCRIPTION SUBUNIT 5"/>
    <property type="match status" value="1"/>
</dbReference>
<evidence type="ECO:0000256" key="5">
    <source>
        <dbReference type="ARBA" id="ARBA00023159"/>
    </source>
</evidence>
<comment type="function">
    <text evidence="9">Component of the Mediator complex, a coactivator involved in the regulated transcription of nearly all RNA polymerase II-dependent genes. Mediator functions as a bridge to convey information from gene-specific regulatory proteins to the basal RNA polymerase II transcription machinery. Mediator is recruited to promoters by direct interactions with regulatory proteins and serves as a scaffold for the assembly of a functional preinitiation complex with RNA polymerase II and the general transcription factors.</text>
</comment>
<organism evidence="10 11">
    <name type="scientific">Ascobolus immersus RN42</name>
    <dbReference type="NCBI Taxonomy" id="1160509"/>
    <lineage>
        <taxon>Eukaryota</taxon>
        <taxon>Fungi</taxon>
        <taxon>Dikarya</taxon>
        <taxon>Ascomycota</taxon>
        <taxon>Pezizomycotina</taxon>
        <taxon>Pezizomycetes</taxon>
        <taxon>Pezizales</taxon>
        <taxon>Ascobolaceae</taxon>
        <taxon>Ascobolus</taxon>
    </lineage>
</organism>
<gene>
    <name evidence="9" type="primary">MED5</name>
    <name evidence="10" type="ORF">BJ508DRAFT_418080</name>
</gene>
<keyword evidence="4 9" id="KW-0805">Transcription regulation</keyword>
<evidence type="ECO:0000256" key="6">
    <source>
        <dbReference type="ARBA" id="ARBA00023163"/>
    </source>
</evidence>
<proteinExistence type="inferred from homology"/>
<dbReference type="AlphaFoldDB" id="A0A3N4HQB4"/>
<protein>
    <recommendedName>
        <fullName evidence="3 9">Mediator of RNA polymerase II transcription subunit 5</fullName>
    </recommendedName>
    <alternativeName>
        <fullName evidence="8 9">Mediator complex subunit 5</fullName>
    </alternativeName>
</protein>
<dbReference type="GO" id="GO:0006357">
    <property type="term" value="P:regulation of transcription by RNA polymerase II"/>
    <property type="evidence" value="ECO:0007669"/>
    <property type="project" value="InterPro"/>
</dbReference>
<accession>A0A3N4HQB4</accession>
<sequence length="981" mass="108795">MASTITGSMLPFPKFILRALRLRTATEEFGRAAKNYADLTSSPNAFAQQLVSPALRFSVHPDPLMVDYIVHLANRHIIPLSSVLHAMLHVEKSSPDGNLGSFNEILFLAFQRELNAVKPRAEDIFRVRNALEEWMDYFLSIKNKVEGAHALSLIHKCTLDALVQFMLAFGEHTEVGPILRSKQAPKPKQFSFSSKLSLFTTFMNQLYNPMIVSRLEAAYHIPTETTEDGTGVPGLMLGNNMLMPDGVVEGDMDSGPLARGAIYAWINAVFIGRPLIDNDILTGYLHNRYKTDVRGLICDFIIAILDNISCAISRGESAAFVFILRSFLSNKVPLLLSGPWLAIPPLEINDWLQYALSRVDSGSLYNISASRADPLAKSGRGADLFALPVDVRQEFLFACVLHNVLEEGAIQGILGDLPSQAGASQKLYEQDLARLFQQDPDKIEVKMEEIGTMEGNSGAVVRAVVQTMQSLCHNRETITLRTICSYLIRKPPFLDVIFLFEKPETLLKPLYQLLDNFQLDEDDQECQPVYEEFGYILLLVLTIMYRYDLKPDDYGGVFVPQLFKKVLLANSTISDDAENRRKTEGWIKELFEEQGVSNALMSSCQPQEFYNIVPNIISDTLLAAHEQQLNLQALHSGIQYFLQPFLLPSLLGVLSWLCNHLWETSESQKLKLPLEVLQALVLPPSLSEEARPMHQTVVSLAAPIIDRTLRQLIHTDANLTAAEKILSGISPYINTRRVSKATQRELESWTGSGQGGMLGALRSSVSGLVVWSASQDMNASPPFYSHKLILTCCTLSGSRAVVRALIDEVVKFQAQSPLLGDYAIDVAASVLSAPTADDFSRRVERNTQFILGEENDMNSNFDSSSRLLDELKVQEETAIAKSPPKDPFREAIVRVRRRVTTLVQPYVTNVVNQHPDLNHHFVADVHTQMVPNVGLGGMGDMAGMHGEGTGGGLMDGLDDDDLLGGGGANDYLDMDDMMEGF</sequence>
<evidence type="ECO:0000256" key="9">
    <source>
        <dbReference type="RuleBase" id="RU364142"/>
    </source>
</evidence>
<keyword evidence="7 9" id="KW-0539">Nucleus</keyword>
<comment type="subunit">
    <text evidence="9">Component of the Mediator complex.</text>
</comment>
<dbReference type="GO" id="GO:0016592">
    <property type="term" value="C:mediator complex"/>
    <property type="evidence" value="ECO:0007669"/>
    <property type="project" value="InterPro"/>
</dbReference>
<evidence type="ECO:0000313" key="10">
    <source>
        <dbReference type="EMBL" id="RPA75507.1"/>
    </source>
</evidence>
<name>A0A3N4HQB4_ASCIM</name>
<dbReference type="Pfam" id="PF08689">
    <property type="entry name" value="Med5"/>
    <property type="match status" value="2"/>
</dbReference>
<evidence type="ECO:0000256" key="7">
    <source>
        <dbReference type="ARBA" id="ARBA00023242"/>
    </source>
</evidence>
<keyword evidence="6 9" id="KW-0804">Transcription</keyword>
<evidence type="ECO:0000256" key="1">
    <source>
        <dbReference type="ARBA" id="ARBA00004123"/>
    </source>
</evidence>
<dbReference type="STRING" id="1160509.A0A3N4HQB4"/>